<feature type="transmembrane region" description="Helical" evidence="2">
    <location>
        <begin position="368"/>
        <end position="388"/>
    </location>
</feature>
<feature type="domain" description="GH16" evidence="3">
    <location>
        <begin position="467"/>
        <end position="706"/>
    </location>
</feature>
<dbReference type="GO" id="GO:0042972">
    <property type="term" value="F:licheninase activity"/>
    <property type="evidence" value="ECO:0007669"/>
    <property type="project" value="UniProtKB-EC"/>
</dbReference>
<feature type="transmembrane region" description="Helical" evidence="2">
    <location>
        <begin position="101"/>
        <end position="118"/>
    </location>
</feature>
<feature type="transmembrane region" description="Helical" evidence="2">
    <location>
        <begin position="443"/>
        <end position="464"/>
    </location>
</feature>
<comment type="caution">
    <text evidence="4">The sequence shown here is derived from an EMBL/GenBank/DDBJ whole genome shotgun (WGS) entry which is preliminary data.</text>
</comment>
<dbReference type="EC" id="3.2.1.73" evidence="4"/>
<dbReference type="InterPro" id="IPR050546">
    <property type="entry name" value="Glycosyl_Hydrlase_16"/>
</dbReference>
<dbReference type="RefSeq" id="WP_236694244.1">
    <property type="nucleotide sequence ID" value="NZ_JYNU01000014.1"/>
</dbReference>
<keyword evidence="4" id="KW-0378">Hydrolase</keyword>
<feature type="transmembrane region" description="Helical" evidence="2">
    <location>
        <begin position="341"/>
        <end position="361"/>
    </location>
</feature>
<evidence type="ECO:0000259" key="3">
    <source>
        <dbReference type="PROSITE" id="PS51762"/>
    </source>
</evidence>
<dbReference type="SUPFAM" id="SSF49899">
    <property type="entry name" value="Concanavalin A-like lectins/glucanases"/>
    <property type="match status" value="1"/>
</dbReference>
<dbReference type="PANTHER" id="PTHR10963">
    <property type="entry name" value="GLYCOSYL HYDROLASE-RELATED"/>
    <property type="match status" value="1"/>
</dbReference>
<keyword evidence="2" id="KW-0812">Transmembrane</keyword>
<dbReference type="Pfam" id="PF00722">
    <property type="entry name" value="Glyco_hydro_16"/>
    <property type="match status" value="1"/>
</dbReference>
<dbReference type="CDD" id="cd08023">
    <property type="entry name" value="GH16_laminarinase_like"/>
    <property type="match status" value="1"/>
</dbReference>
<comment type="similarity">
    <text evidence="1">Belongs to the glycosyl hydrolase 16 family.</text>
</comment>
<dbReference type="InterPro" id="IPR013320">
    <property type="entry name" value="ConA-like_dom_sf"/>
</dbReference>
<dbReference type="EMBL" id="JYNU01000014">
    <property type="protein sequence ID" value="KMO76071.1"/>
    <property type="molecule type" value="Genomic_DNA"/>
</dbReference>
<dbReference type="PANTHER" id="PTHR10963:SF55">
    <property type="entry name" value="GLYCOSIDE HYDROLASE FAMILY 16 PROTEIN"/>
    <property type="match status" value="1"/>
</dbReference>
<feature type="transmembrane region" description="Helical" evidence="2">
    <location>
        <begin position="130"/>
        <end position="147"/>
    </location>
</feature>
<feature type="transmembrane region" description="Helical" evidence="2">
    <location>
        <begin position="308"/>
        <end position="329"/>
    </location>
</feature>
<dbReference type="PROSITE" id="PS51762">
    <property type="entry name" value="GH16_2"/>
    <property type="match status" value="1"/>
</dbReference>
<dbReference type="Proteomes" id="UP000036313">
    <property type="component" value="Unassembled WGS sequence"/>
</dbReference>
<dbReference type="PATRIC" id="fig|1807.14.peg.2624"/>
<feature type="transmembrane region" description="Helical" evidence="2">
    <location>
        <begin position="228"/>
        <end position="252"/>
    </location>
</feature>
<evidence type="ECO:0000256" key="1">
    <source>
        <dbReference type="ARBA" id="ARBA00006865"/>
    </source>
</evidence>
<dbReference type="InterPro" id="IPR000757">
    <property type="entry name" value="Beta-glucanase-like"/>
</dbReference>
<accession>A0A0J6YUE7</accession>
<dbReference type="Gene3D" id="2.60.120.200">
    <property type="match status" value="1"/>
</dbReference>
<sequence>MSPAHSVLRRDDAGADPTAAQNLRLNTVALILSTASTGVLGLAFWAVAARLFPPDQVGGASALITSAVLLSTMSTLGIDVLYERFLPVAGWRAPRLLRRGFVLVAAMGLLTGAALVAFGPRDPLFQTPSAMVGFPLMVLVLAMFALLDKASAGLGVARWAAVKNLVHAVAKLAAVAALAIWDHAATIVLSWTLTAGVAALCTYVVLDRRSRTQPRWHREPDLPPRRQMWSYFGSSFGIASLWSIGPLVVPLIVVTQVGEAANAYFAVAWAMISALYLMLHLVVSPYVAEVAAHPEQIAALSWRMVRTLAAVAIAASAGLVLVGPLMLSIAGPEYRAEAHGLLWLAAAFLPLSGVAAIYEGFSRVRRKLGLYLSVQALMTVVIIAGSWFATRSMGIVGVGWAYLAAETLAAVILIGPCITWLRRAGSDDGHDGDDRPGGRNGRAWLRAGTLLVVTIVPITLLGTIDRPTASAAVVMFDDFNGPAGSRPDPARWGYDLGGGGWGNGEAQTYTDSPENAALDGDGHLVITARRDGDGFTSARLTTQGKLSFVHGRAEARLRLPRGAGLHPAFWLLGDDVDHVGWPRSGELDVVETISGAEFIHNGAIGPDSDGKEYKLASTDPIQPSFVDDFHTYWVQRDPGVITMGVDDRTTAVFREADLPPDEKWVFDKPFYLLLNVAVGGSWPGPADASTPSPAAMTVDWVRVTSD</sequence>
<keyword evidence="2" id="KW-1133">Transmembrane helix</keyword>
<feature type="transmembrane region" description="Helical" evidence="2">
    <location>
        <begin position="159"/>
        <end position="181"/>
    </location>
</feature>
<feature type="transmembrane region" description="Helical" evidence="2">
    <location>
        <begin position="60"/>
        <end position="81"/>
    </location>
</feature>
<evidence type="ECO:0000313" key="4">
    <source>
        <dbReference type="EMBL" id="KMO76071.1"/>
    </source>
</evidence>
<name>A0A0J6YUE7_9MYCO</name>
<feature type="transmembrane region" description="Helical" evidence="2">
    <location>
        <begin position="400"/>
        <end position="422"/>
    </location>
</feature>
<feature type="transmembrane region" description="Helical" evidence="2">
    <location>
        <begin position="187"/>
        <end position="207"/>
    </location>
</feature>
<gene>
    <name evidence="4" type="primary">bglA_2</name>
    <name evidence="4" type="ORF">MOBUDSM44075_02601</name>
</gene>
<proteinExistence type="inferred from homology"/>
<keyword evidence="4" id="KW-0326">Glycosidase</keyword>
<protein>
    <submittedName>
        <fullName evidence="4">Beta-glucanase</fullName>
        <ecNumber evidence="4">3.2.1.73</ecNumber>
    </submittedName>
</protein>
<evidence type="ECO:0000256" key="2">
    <source>
        <dbReference type="SAM" id="Phobius"/>
    </source>
</evidence>
<feature type="transmembrane region" description="Helical" evidence="2">
    <location>
        <begin position="28"/>
        <end position="48"/>
    </location>
</feature>
<dbReference type="GO" id="GO:0005975">
    <property type="term" value="P:carbohydrate metabolic process"/>
    <property type="evidence" value="ECO:0007669"/>
    <property type="project" value="InterPro"/>
</dbReference>
<feature type="transmembrane region" description="Helical" evidence="2">
    <location>
        <begin position="264"/>
        <end position="287"/>
    </location>
</feature>
<keyword evidence="2" id="KW-0472">Membrane</keyword>
<reference evidence="4 5" key="1">
    <citation type="journal article" date="2015" name="Genome Biol. Evol.">
        <title>Characterization of Three Mycobacterium spp. with Potential Use in Bioremediation by Genome Sequencing and Comparative Genomics.</title>
        <authorList>
            <person name="Das S."/>
            <person name="Pettersson B.M."/>
            <person name="Behra P.R."/>
            <person name="Ramesh M."/>
            <person name="Dasgupta S."/>
            <person name="Bhattacharya A."/>
            <person name="Kirsebom L.A."/>
        </authorList>
    </citation>
    <scope>NUCLEOTIDE SEQUENCE [LARGE SCALE GENOMIC DNA]</scope>
    <source>
        <strain evidence="4 5">DSM 44075</strain>
    </source>
</reference>
<dbReference type="AlphaFoldDB" id="A0A0J6YUE7"/>
<organism evidence="4 5">
    <name type="scientific">Mycolicibacterium obuense</name>
    <dbReference type="NCBI Taxonomy" id="1807"/>
    <lineage>
        <taxon>Bacteria</taxon>
        <taxon>Bacillati</taxon>
        <taxon>Actinomycetota</taxon>
        <taxon>Actinomycetes</taxon>
        <taxon>Mycobacteriales</taxon>
        <taxon>Mycobacteriaceae</taxon>
        <taxon>Mycolicibacterium</taxon>
    </lineage>
</organism>
<evidence type="ECO:0000313" key="5">
    <source>
        <dbReference type="Proteomes" id="UP000036313"/>
    </source>
</evidence>